<dbReference type="InterPro" id="IPR058881">
    <property type="entry name" value="PglZ_2nd"/>
</dbReference>
<dbReference type="NCBIfam" id="NF033446">
    <property type="entry name" value="BREX_PglZ_2"/>
    <property type="match status" value="1"/>
</dbReference>
<dbReference type="SUPFAM" id="SSF53649">
    <property type="entry name" value="Alkaline phosphatase-like"/>
    <property type="match status" value="1"/>
</dbReference>
<dbReference type="InterPro" id="IPR017850">
    <property type="entry name" value="Alkaline_phosphatase_core_sf"/>
</dbReference>
<keyword evidence="5" id="KW-1185">Reference proteome</keyword>
<evidence type="ECO:0008006" key="6">
    <source>
        <dbReference type="Google" id="ProtNLM"/>
    </source>
</evidence>
<sequence>MRDTSVKVVEGVSGLAALDSMRAAAPDEVVVILTALTERELGSAVMLDAHRQRVSELDEWSMVPGLFSVRDQVVPRHVSDLGLWMPSLLLSVRPERGYPPAPGATLTPDHAVKSLIMAILGLGRLDDLDLVTCLAPLDDLGVRARLRALDPEVRDSLVLAVFTHIGPDFALALRAALAGGHVSVAAIGLVCGELWASGTKTRDPSTIAARARIESYIGTGASPDAAQRFGDASRRLMRRLIDDVHGREILDQAEALCVEIDWADGAAASDYLLSGLRARVVALGQAIEMAVDVQGTGEAASVEHAFAAVKMHHAASTISRPLQTAAMAVRLVRWLSTQRSAPANFLDALIRYSSDGAWVERALGDIWDGDNDARLAHAYGRLANAVQSARQAQDQDAARLLTGGIAVDSSVPGAESLLTHTVVPLSGLAPVLLIVLDGMSFATATELADEFADRGWTELVRRDTLRRGSAVAVLPTITEYSRTSLFAGELLAGNQQTEKARFSAKVGGVAFHKDDLRSDAGHALPSAVTTAIADLDRRIVGVVLNTIDDALATAEVDALRWHVNQISNLPALLDVAREAGRVIILTSDHGHVVERGSALRSAPGAAARFRDPSTGPAQSDEVFVSGPRVLAPGGAMVLAVSDGVRFAAKRAGYHGGAALAEIAIPVIVAQPRGATAPDGWVEAPPQEPVWWNEPVRADPDTPVVAAAPAKRRVRAVVADTPALFEDIPAETPIAAPVVPVDEQLVRSETYRERQARASRHPIDDQTVRAIVASLVAGAGRAHRDTVAVAAGVAASSLPGVLASLRRLLNVDGYAVVDLDPDQVTVTLDETLLREQFELGGRP</sequence>
<feature type="domain" description="Alkaline phosphatase-like protein PglZ second" evidence="1">
    <location>
        <begin position="143"/>
        <end position="270"/>
    </location>
</feature>
<organism evidence="4 5">
    <name type="scientific">Microbacterium imperiale</name>
    <dbReference type="NCBI Taxonomy" id="33884"/>
    <lineage>
        <taxon>Bacteria</taxon>
        <taxon>Bacillati</taxon>
        <taxon>Actinomycetota</taxon>
        <taxon>Actinomycetes</taxon>
        <taxon>Micrococcales</taxon>
        <taxon>Microbacteriaceae</taxon>
        <taxon>Microbacterium</taxon>
    </lineage>
</organism>
<dbReference type="Pfam" id="PF25862">
    <property type="entry name" value="PglZ_1st"/>
    <property type="match status" value="1"/>
</dbReference>
<dbReference type="InterPro" id="IPR047992">
    <property type="entry name" value="BREX_PglZ"/>
</dbReference>
<evidence type="ECO:0000259" key="2">
    <source>
        <dbReference type="Pfam" id="PF25862"/>
    </source>
</evidence>
<dbReference type="InterPro" id="IPR058880">
    <property type="entry name" value="PglZ_N"/>
</dbReference>
<dbReference type="InterPro" id="IPR058882">
    <property type="entry name" value="PglZ_C"/>
</dbReference>
<evidence type="ECO:0000313" key="4">
    <source>
        <dbReference type="EMBL" id="GLJ80832.1"/>
    </source>
</evidence>
<dbReference type="Proteomes" id="UP001142317">
    <property type="component" value="Unassembled WGS sequence"/>
</dbReference>
<feature type="domain" description="Alkaline phosphatase-like protein PglZ C-terminal" evidence="3">
    <location>
        <begin position="742"/>
        <end position="837"/>
    </location>
</feature>
<evidence type="ECO:0000259" key="3">
    <source>
        <dbReference type="Pfam" id="PF25863"/>
    </source>
</evidence>
<gene>
    <name evidence="4" type="ORF">GCM10017586_25150</name>
</gene>
<comment type="caution">
    <text evidence="4">The sequence shown here is derived from an EMBL/GenBank/DDBJ whole genome shotgun (WGS) entry which is preliminary data.</text>
</comment>
<accession>A0A9W6HJ84</accession>
<dbReference type="Pfam" id="PF08665">
    <property type="entry name" value="PglZ"/>
    <property type="match status" value="1"/>
</dbReference>
<proteinExistence type="predicted"/>
<dbReference type="Pfam" id="PF25861">
    <property type="entry name" value="PglZ_2nd"/>
    <property type="match status" value="1"/>
</dbReference>
<feature type="domain" description="Alkaline phosphatase-like protein PglZ N-terminal" evidence="2">
    <location>
        <begin position="4"/>
        <end position="58"/>
    </location>
</feature>
<reference evidence="4" key="1">
    <citation type="journal article" date="2014" name="Int. J. Syst. Evol. Microbiol.">
        <title>Complete genome sequence of Corynebacterium casei LMG S-19264T (=DSM 44701T), isolated from a smear-ripened cheese.</title>
        <authorList>
            <consortium name="US DOE Joint Genome Institute (JGI-PGF)"/>
            <person name="Walter F."/>
            <person name="Albersmeier A."/>
            <person name="Kalinowski J."/>
            <person name="Ruckert C."/>
        </authorList>
    </citation>
    <scope>NUCLEOTIDE SEQUENCE</scope>
    <source>
        <strain evidence="4">VKM Ac-1447</strain>
    </source>
</reference>
<reference evidence="4" key="2">
    <citation type="submission" date="2023-01" db="EMBL/GenBank/DDBJ databases">
        <authorList>
            <person name="Sun Q."/>
            <person name="Evtushenko L."/>
        </authorList>
    </citation>
    <scope>NUCLEOTIDE SEQUENCE</scope>
    <source>
        <strain evidence="4">VKM Ac-1447</strain>
    </source>
</reference>
<dbReference type="EMBL" id="BSEO01000014">
    <property type="protein sequence ID" value="GLJ80832.1"/>
    <property type="molecule type" value="Genomic_DNA"/>
</dbReference>
<dbReference type="AlphaFoldDB" id="A0A9W6HJ84"/>
<evidence type="ECO:0000259" key="1">
    <source>
        <dbReference type="Pfam" id="PF25861"/>
    </source>
</evidence>
<dbReference type="Pfam" id="PF25863">
    <property type="entry name" value="PglZ_C"/>
    <property type="match status" value="1"/>
</dbReference>
<protein>
    <recommendedName>
        <fullName evidence="6">PglZ domain-containing protein</fullName>
    </recommendedName>
</protein>
<evidence type="ECO:0000313" key="5">
    <source>
        <dbReference type="Proteomes" id="UP001142317"/>
    </source>
</evidence>
<name>A0A9W6HJ84_9MICO</name>